<dbReference type="InterPro" id="IPR001533">
    <property type="entry name" value="Pterin_deHydtase"/>
</dbReference>
<dbReference type="InterPro" id="IPR050376">
    <property type="entry name" value="Pterin-4-alpha-carb_dehyd"/>
</dbReference>
<evidence type="ECO:0000256" key="2">
    <source>
        <dbReference type="ARBA" id="ARBA00006472"/>
    </source>
</evidence>
<keyword evidence="3 4" id="KW-0456">Lyase</keyword>
<organism evidence="6 7">
    <name type="scientific">Halospina denitrificans</name>
    <dbReference type="NCBI Taxonomy" id="332522"/>
    <lineage>
        <taxon>Bacteria</taxon>
        <taxon>Pseudomonadati</taxon>
        <taxon>Pseudomonadota</taxon>
        <taxon>Gammaproteobacteria</taxon>
        <taxon>Halospina</taxon>
    </lineage>
</organism>
<evidence type="ECO:0000256" key="1">
    <source>
        <dbReference type="ARBA" id="ARBA00001554"/>
    </source>
</evidence>
<evidence type="ECO:0000256" key="3">
    <source>
        <dbReference type="ARBA" id="ARBA00023239"/>
    </source>
</evidence>
<evidence type="ECO:0000256" key="4">
    <source>
        <dbReference type="HAMAP-Rule" id="MF_00434"/>
    </source>
</evidence>
<dbReference type="EC" id="4.2.1.96" evidence="4"/>
<dbReference type="RefSeq" id="WP_133735139.1">
    <property type="nucleotide sequence ID" value="NZ_SOAX01000002.1"/>
</dbReference>
<dbReference type="CDD" id="cd00913">
    <property type="entry name" value="PCD_DCoH_subfamily_a"/>
    <property type="match status" value="1"/>
</dbReference>
<evidence type="ECO:0000313" key="7">
    <source>
        <dbReference type="Proteomes" id="UP000295830"/>
    </source>
</evidence>
<feature type="region of interest" description="Disordered" evidence="5">
    <location>
        <begin position="1"/>
        <end position="27"/>
    </location>
</feature>
<dbReference type="NCBIfam" id="NF002016">
    <property type="entry name" value="PRK00823.1-1"/>
    <property type="match status" value="1"/>
</dbReference>
<dbReference type="Gene3D" id="3.30.1360.20">
    <property type="entry name" value="Transcriptional coactivator/pterin dehydratase"/>
    <property type="match status" value="1"/>
</dbReference>
<dbReference type="InterPro" id="IPR036428">
    <property type="entry name" value="PCD_sf"/>
</dbReference>
<accession>A0A4R7K0S9</accession>
<gene>
    <name evidence="6" type="ORF">DES49_0845</name>
</gene>
<sequence length="114" mass="13130">MSELKNEACEACSKDSPLATEEEKRSLGADVPEWRMVTRNGEEQLERTFKFRNFAQALAFTNQVGELAEQEDHHPMLVTEYGKVTVVWWTHKIGGLHRNDFVMAARTDELYAQQ</sequence>
<dbReference type="PANTHER" id="PTHR42805:SF1">
    <property type="entry name" value="PTERIN-4-ALPHA-CARBINOLAMINE DEHYDRATASE-RELATED"/>
    <property type="match status" value="1"/>
</dbReference>
<dbReference type="EMBL" id="SOAX01000002">
    <property type="protein sequence ID" value="TDT43039.1"/>
    <property type="molecule type" value="Genomic_DNA"/>
</dbReference>
<dbReference type="GO" id="GO:0008124">
    <property type="term" value="F:4-alpha-hydroxytetrahydrobiopterin dehydratase activity"/>
    <property type="evidence" value="ECO:0007669"/>
    <property type="project" value="UniProtKB-UniRule"/>
</dbReference>
<dbReference type="AlphaFoldDB" id="A0A4R7K0S9"/>
<dbReference type="Pfam" id="PF01329">
    <property type="entry name" value="Pterin_4a"/>
    <property type="match status" value="1"/>
</dbReference>
<evidence type="ECO:0000256" key="5">
    <source>
        <dbReference type="SAM" id="MobiDB-lite"/>
    </source>
</evidence>
<dbReference type="PANTHER" id="PTHR42805">
    <property type="entry name" value="PTERIN-4-ALPHA-CARBINOLAMINE DEHYDRATASE-RELATED"/>
    <property type="match status" value="1"/>
</dbReference>
<comment type="caution">
    <text evidence="6">The sequence shown here is derived from an EMBL/GenBank/DDBJ whole genome shotgun (WGS) entry which is preliminary data.</text>
</comment>
<dbReference type="HAMAP" id="MF_00434">
    <property type="entry name" value="Pterin_4_alpha"/>
    <property type="match status" value="1"/>
</dbReference>
<keyword evidence="7" id="KW-1185">Reference proteome</keyword>
<protein>
    <recommendedName>
        <fullName evidence="4">Putative pterin-4-alpha-carbinolamine dehydratase</fullName>
        <shortName evidence="4">PHS</shortName>
        <ecNumber evidence="4">4.2.1.96</ecNumber>
    </recommendedName>
    <alternativeName>
        <fullName evidence="4">4-alpha-hydroxy-tetrahydropterin dehydratase</fullName>
    </alternativeName>
    <alternativeName>
        <fullName evidence="4">Pterin carbinolamine dehydratase</fullName>
        <shortName evidence="4">PCD</shortName>
    </alternativeName>
</protein>
<reference evidence="6 7" key="1">
    <citation type="submission" date="2019-03" db="EMBL/GenBank/DDBJ databases">
        <title>Genomic Encyclopedia of Type Strains, Phase IV (KMG-IV): sequencing the most valuable type-strain genomes for metagenomic binning, comparative biology and taxonomic classification.</title>
        <authorList>
            <person name="Goeker M."/>
        </authorList>
    </citation>
    <scope>NUCLEOTIDE SEQUENCE [LARGE SCALE GENOMIC DNA]</scope>
    <source>
        <strain evidence="6 7">DSM 15505</strain>
    </source>
</reference>
<dbReference type="Proteomes" id="UP000295830">
    <property type="component" value="Unassembled WGS sequence"/>
</dbReference>
<dbReference type="GO" id="GO:0006729">
    <property type="term" value="P:tetrahydrobiopterin biosynthetic process"/>
    <property type="evidence" value="ECO:0007669"/>
    <property type="project" value="InterPro"/>
</dbReference>
<comment type="catalytic activity">
    <reaction evidence="1 4">
        <text>(4aS,6R)-4a-hydroxy-L-erythro-5,6,7,8-tetrahydrobiopterin = (6R)-L-erythro-6,7-dihydrobiopterin + H2O</text>
        <dbReference type="Rhea" id="RHEA:11920"/>
        <dbReference type="ChEBI" id="CHEBI:15377"/>
        <dbReference type="ChEBI" id="CHEBI:15642"/>
        <dbReference type="ChEBI" id="CHEBI:43120"/>
        <dbReference type="EC" id="4.2.1.96"/>
    </reaction>
</comment>
<proteinExistence type="inferred from homology"/>
<evidence type="ECO:0000313" key="6">
    <source>
        <dbReference type="EMBL" id="TDT43039.1"/>
    </source>
</evidence>
<dbReference type="OrthoDB" id="5294615at2"/>
<dbReference type="SUPFAM" id="SSF55248">
    <property type="entry name" value="PCD-like"/>
    <property type="match status" value="1"/>
</dbReference>
<comment type="similarity">
    <text evidence="2 4">Belongs to the pterin-4-alpha-carbinolamine dehydratase family.</text>
</comment>
<name>A0A4R7K0S9_9GAMM</name>